<organism evidence="4 5">
    <name type="scientific">Rotaria magnacalcarata</name>
    <dbReference type="NCBI Taxonomy" id="392030"/>
    <lineage>
        <taxon>Eukaryota</taxon>
        <taxon>Metazoa</taxon>
        <taxon>Spiralia</taxon>
        <taxon>Gnathifera</taxon>
        <taxon>Rotifera</taxon>
        <taxon>Eurotatoria</taxon>
        <taxon>Bdelloidea</taxon>
        <taxon>Philodinida</taxon>
        <taxon>Philodinidae</taxon>
        <taxon>Rotaria</taxon>
    </lineage>
</organism>
<keyword evidence="3" id="KW-0812">Transmembrane</keyword>
<evidence type="ECO:0000256" key="1">
    <source>
        <dbReference type="SAM" id="Coils"/>
    </source>
</evidence>
<feature type="compositionally biased region" description="Polar residues" evidence="2">
    <location>
        <begin position="131"/>
        <end position="162"/>
    </location>
</feature>
<evidence type="ECO:0000313" key="5">
    <source>
        <dbReference type="Proteomes" id="UP000663842"/>
    </source>
</evidence>
<feature type="compositionally biased region" description="Polar residues" evidence="2">
    <location>
        <begin position="71"/>
        <end position="80"/>
    </location>
</feature>
<keyword evidence="1" id="KW-0175">Coiled coil</keyword>
<feature type="coiled-coil region" evidence="1">
    <location>
        <begin position="194"/>
        <end position="270"/>
    </location>
</feature>
<evidence type="ECO:0000256" key="3">
    <source>
        <dbReference type="SAM" id="Phobius"/>
    </source>
</evidence>
<dbReference type="EMBL" id="CAJOBF010001089">
    <property type="protein sequence ID" value="CAF3911502.1"/>
    <property type="molecule type" value="Genomic_DNA"/>
</dbReference>
<name>A0A819I0K6_9BILA</name>
<comment type="caution">
    <text evidence="4">The sequence shown here is derived from an EMBL/GenBank/DDBJ whole genome shotgun (WGS) entry which is preliminary data.</text>
</comment>
<feature type="region of interest" description="Disordered" evidence="2">
    <location>
        <begin position="71"/>
        <end position="162"/>
    </location>
</feature>
<evidence type="ECO:0000313" key="4">
    <source>
        <dbReference type="EMBL" id="CAF3911502.1"/>
    </source>
</evidence>
<protein>
    <submittedName>
        <fullName evidence="4">Uncharacterized protein</fullName>
    </submittedName>
</protein>
<proteinExistence type="predicted"/>
<feature type="compositionally biased region" description="Low complexity" evidence="2">
    <location>
        <begin position="440"/>
        <end position="460"/>
    </location>
</feature>
<feature type="transmembrane region" description="Helical" evidence="3">
    <location>
        <begin position="353"/>
        <end position="371"/>
    </location>
</feature>
<feature type="coiled-coil region" evidence="1">
    <location>
        <begin position="44"/>
        <end position="71"/>
    </location>
</feature>
<dbReference type="Proteomes" id="UP000663842">
    <property type="component" value="Unassembled WGS sequence"/>
</dbReference>
<gene>
    <name evidence="4" type="ORF">UXM345_LOCUS11104</name>
</gene>
<keyword evidence="3" id="KW-0472">Membrane</keyword>
<keyword evidence="3" id="KW-1133">Transmembrane helix</keyword>
<accession>A0A819I0K6</accession>
<feature type="compositionally biased region" description="Polar residues" evidence="2">
    <location>
        <begin position="461"/>
        <end position="470"/>
    </location>
</feature>
<feature type="compositionally biased region" description="Acidic residues" evidence="2">
    <location>
        <begin position="416"/>
        <end position="439"/>
    </location>
</feature>
<sequence length="470" mass="52856">MQPVRSNRELLYETSGRSLGCDTGSSVTARTEIASLFNDYTSSQRRYHDRLESLEREMASLKGQVTNAFVATPNENDLNRTTSSKKSSASQPVSARVVNTPRAPLPVNNPRKMSTDEIPAISTHDGPFSRPQPQGAVNRSKSFHNGATNAPPSPPTNGSDESNLLRSYKAHLEQVLRKDAPLFADIKVPNYTSIDDVLKANEQLLMENDRLRSELNRLKTESILLLRSMRANTGLEPNLGNERILAERERQELAIELARQVEENKRLRRSLLAQSAKFLTLRQTTNITDAALSTSNDNRLTPESAPQPTLNFNRMHQHSKSARFIVGNRGTARPRTFNHGSHDPLMTMQLRSIIPLLIVVCLIITTCIINLTESGTIIDKLNTSNSLNQGVRRTTLTTTHQRHRREYYNNDIKPNDDDDSESDEDDDDDNEDDENDNDNEIYAMNNNNNNEYLNQQNDEQSSNSMGGNQN</sequence>
<dbReference type="AlphaFoldDB" id="A0A819I0K6"/>
<reference evidence="4" key="1">
    <citation type="submission" date="2021-02" db="EMBL/GenBank/DDBJ databases">
        <authorList>
            <person name="Nowell W R."/>
        </authorList>
    </citation>
    <scope>NUCLEOTIDE SEQUENCE</scope>
</reference>
<feature type="compositionally biased region" description="Low complexity" evidence="2">
    <location>
        <begin position="81"/>
        <end position="90"/>
    </location>
</feature>
<evidence type="ECO:0000256" key="2">
    <source>
        <dbReference type="SAM" id="MobiDB-lite"/>
    </source>
</evidence>
<feature type="region of interest" description="Disordered" evidence="2">
    <location>
        <begin position="397"/>
        <end position="470"/>
    </location>
</feature>